<dbReference type="NCBIfam" id="NF004325">
    <property type="entry name" value="PRK05718.1"/>
    <property type="match status" value="1"/>
</dbReference>
<organism evidence="10 11">
    <name type="scientific">Faecalibaculum rodentium</name>
    <dbReference type="NCBI Taxonomy" id="1702221"/>
    <lineage>
        <taxon>Bacteria</taxon>
        <taxon>Bacillati</taxon>
        <taxon>Bacillota</taxon>
        <taxon>Erysipelotrichia</taxon>
        <taxon>Erysipelotrichales</taxon>
        <taxon>Erysipelotrichaceae</taxon>
        <taxon>Faecalibaculum</taxon>
    </lineage>
</organism>
<dbReference type="AlphaFoldDB" id="A0A140DSA4"/>
<dbReference type="InterPro" id="IPR029068">
    <property type="entry name" value="Glyas_Bleomycin-R_OHBP_Dase"/>
</dbReference>
<evidence type="ECO:0000313" key="10">
    <source>
        <dbReference type="EMBL" id="AMK53531.1"/>
    </source>
</evidence>
<comment type="pathway">
    <text evidence="2">Carbohydrate acid metabolism; 2-dehydro-3-deoxy-D-gluconate degradation; D-glyceraldehyde 3-phosphate and pyruvate from 2-dehydro-3-deoxy-D-gluconate: step 2/2.</text>
</comment>
<dbReference type="SUPFAM" id="SSF54593">
    <property type="entry name" value="Glyoxalase/Bleomycin resistance protein/Dihydroxybiphenyl dioxygenase"/>
    <property type="match status" value="1"/>
</dbReference>
<dbReference type="EC" id="4.1.2.14" evidence="5"/>
<dbReference type="PANTHER" id="PTHR30246:SF1">
    <property type="entry name" value="2-DEHYDRO-3-DEOXY-6-PHOSPHOGALACTONATE ALDOLASE-RELATED"/>
    <property type="match status" value="1"/>
</dbReference>
<comment type="catalytic activity">
    <reaction evidence="1">
        <text>2-dehydro-3-deoxy-6-phospho-D-gluconate = D-glyceraldehyde 3-phosphate + pyruvate</text>
        <dbReference type="Rhea" id="RHEA:17089"/>
        <dbReference type="ChEBI" id="CHEBI:15361"/>
        <dbReference type="ChEBI" id="CHEBI:57569"/>
        <dbReference type="ChEBI" id="CHEBI:59776"/>
        <dbReference type="EC" id="4.1.2.14"/>
    </reaction>
</comment>
<evidence type="ECO:0000313" key="11">
    <source>
        <dbReference type="Proteomes" id="UP000069771"/>
    </source>
</evidence>
<evidence type="ECO:0000256" key="6">
    <source>
        <dbReference type="ARBA" id="ARBA00023239"/>
    </source>
</evidence>
<comment type="subunit">
    <text evidence="4">Homotrimer.</text>
</comment>
<accession>A0A140DSA4</accession>
<dbReference type="InterPro" id="IPR031337">
    <property type="entry name" value="KDPG/KHG_AS_1"/>
</dbReference>
<dbReference type="PROSITE" id="PS00160">
    <property type="entry name" value="ALDOLASE_KDPG_KHG_2"/>
    <property type="match status" value="1"/>
</dbReference>
<proteinExistence type="inferred from homology"/>
<dbReference type="OrthoDB" id="9802667at2"/>
<reference evidence="10 11" key="1">
    <citation type="journal article" date="2016" name="Gut Pathog.">
        <title>Whole genome sequencing of "Faecalibaculum rodentium" ALO17, isolated from C57BL/6J laboratory mouse feces.</title>
        <authorList>
            <person name="Lim S."/>
            <person name="Chang D.H."/>
            <person name="Ahn S."/>
            <person name="Kim B.C."/>
        </authorList>
    </citation>
    <scope>NUCLEOTIDE SEQUENCE [LARGE SCALE GENOMIC DNA]</scope>
    <source>
        <strain evidence="10 11">Alo17</strain>
    </source>
</reference>
<comment type="similarity">
    <text evidence="3">Belongs to the KHG/KDPG aldolase family.</text>
</comment>
<dbReference type="STRING" id="1702221.AALO17_03970"/>
<keyword evidence="11" id="KW-1185">Reference proteome</keyword>
<dbReference type="GO" id="GO:0008675">
    <property type="term" value="F:2-dehydro-3-deoxy-phosphogluconate aldolase activity"/>
    <property type="evidence" value="ECO:0007669"/>
    <property type="project" value="UniProtKB-EC"/>
</dbReference>
<dbReference type="KEGG" id="fro:AALO17_03970"/>
<name>A0A140DSA4_9FIRM</name>
<evidence type="ECO:0000256" key="2">
    <source>
        <dbReference type="ARBA" id="ARBA00004736"/>
    </source>
</evidence>
<dbReference type="CDD" id="cd00452">
    <property type="entry name" value="KDPG_aldolase"/>
    <property type="match status" value="1"/>
</dbReference>
<gene>
    <name evidence="10" type="ORF">AALO17_03970</name>
</gene>
<dbReference type="InterPro" id="IPR031338">
    <property type="entry name" value="KDPG/KHG_AS_2"/>
</dbReference>
<evidence type="ECO:0000256" key="7">
    <source>
        <dbReference type="ARBA" id="ARBA00023270"/>
    </source>
</evidence>
<dbReference type="RefSeq" id="WP_067554763.1">
    <property type="nucleotide sequence ID" value="NZ_CP011391.1"/>
</dbReference>
<dbReference type="NCBIfam" id="TIGR01182">
    <property type="entry name" value="eda"/>
    <property type="match status" value="1"/>
</dbReference>
<dbReference type="InterPro" id="IPR013785">
    <property type="entry name" value="Aldolase_TIM"/>
</dbReference>
<dbReference type="PROSITE" id="PS51819">
    <property type="entry name" value="VOC"/>
    <property type="match status" value="1"/>
</dbReference>
<dbReference type="EMBL" id="CP011391">
    <property type="protein sequence ID" value="AMK53531.1"/>
    <property type="molecule type" value="Genomic_DNA"/>
</dbReference>
<feature type="domain" description="VOC" evidence="9">
    <location>
        <begin position="212"/>
        <end position="321"/>
    </location>
</feature>
<dbReference type="PROSITE" id="PS00159">
    <property type="entry name" value="ALDOLASE_KDPG_KHG_1"/>
    <property type="match status" value="1"/>
</dbReference>
<evidence type="ECO:0000256" key="5">
    <source>
        <dbReference type="ARBA" id="ARBA00013063"/>
    </source>
</evidence>
<evidence type="ECO:0000256" key="1">
    <source>
        <dbReference type="ARBA" id="ARBA00000654"/>
    </source>
</evidence>
<dbReference type="InterPro" id="IPR037523">
    <property type="entry name" value="VOC_core"/>
</dbReference>
<dbReference type="PANTHER" id="PTHR30246">
    <property type="entry name" value="2-KETO-3-DEOXY-6-PHOSPHOGLUCONATE ALDOLASE"/>
    <property type="match status" value="1"/>
</dbReference>
<dbReference type="Pfam" id="PF01081">
    <property type="entry name" value="Aldolase"/>
    <property type="match status" value="1"/>
</dbReference>
<dbReference type="GeneID" id="78477253"/>
<sequence>MNKELKSRLQTAGLIPVVKIDEAGHAVPLAKALLQAGLDCIEITFRTDAAAEAIEAVRKSGLDVLILAGTVLDVEQADRARKAGADVIVSPGYNASVVRWCLEQNMPVVPGIQSASELTAAVNAGLGFVKFFPAQAAGGIPMLKALSGPFPAMQFMPTGGISEDNFQDYLKLPQVICAGGSWMVPSSLIQEGRFDEIQAIAQSAVTKLLDLKLAHIGINAADEGEAHQIAQFFETVFGFDARENPSSIFSDTYVETLKSPYLGEKGHIAISTPNVERAMTYLEKRGVAFNQDSIVRRPNGVIQAVYFQKETGGFAIHLVRKD</sequence>
<dbReference type="Gene3D" id="3.20.20.70">
    <property type="entry name" value="Aldolase class I"/>
    <property type="match status" value="1"/>
</dbReference>
<evidence type="ECO:0000259" key="9">
    <source>
        <dbReference type="PROSITE" id="PS51819"/>
    </source>
</evidence>
<dbReference type="Gene3D" id="3.10.180.10">
    <property type="entry name" value="2,3-Dihydroxybiphenyl 1,2-Dioxygenase, domain 1"/>
    <property type="match status" value="1"/>
</dbReference>
<dbReference type="SUPFAM" id="SSF51569">
    <property type="entry name" value="Aldolase"/>
    <property type="match status" value="1"/>
</dbReference>
<keyword evidence="8" id="KW-0119">Carbohydrate metabolism</keyword>
<evidence type="ECO:0000256" key="4">
    <source>
        <dbReference type="ARBA" id="ARBA00011233"/>
    </source>
</evidence>
<dbReference type="PATRIC" id="fig|1702221.3.peg.381"/>
<evidence type="ECO:0000256" key="3">
    <source>
        <dbReference type="ARBA" id="ARBA00006906"/>
    </source>
</evidence>
<keyword evidence="6 10" id="KW-0456">Lyase</keyword>
<dbReference type="InterPro" id="IPR000887">
    <property type="entry name" value="Aldlse_KDPG_KHG"/>
</dbReference>
<dbReference type="Proteomes" id="UP000069771">
    <property type="component" value="Chromosome"/>
</dbReference>
<keyword evidence="7" id="KW-0704">Schiff base</keyword>
<evidence type="ECO:0000256" key="8">
    <source>
        <dbReference type="ARBA" id="ARBA00023277"/>
    </source>
</evidence>
<protein>
    <recommendedName>
        <fullName evidence="5">2-dehydro-3-deoxy-phosphogluconate aldolase</fullName>
        <ecNumber evidence="5">4.1.2.14</ecNumber>
    </recommendedName>
</protein>